<keyword evidence="2" id="KW-1185">Reference proteome</keyword>
<accession>A0AAD5QM54</accession>
<dbReference type="AlphaFoldDB" id="A0AAD5QM54"/>
<reference evidence="1" key="1">
    <citation type="submission" date="2021-06" db="EMBL/GenBank/DDBJ databases">
        <title>Parelaphostrongylus tenuis whole genome reference sequence.</title>
        <authorList>
            <person name="Garwood T.J."/>
            <person name="Larsen P.A."/>
            <person name="Fountain-Jones N.M."/>
            <person name="Garbe J.R."/>
            <person name="Macchietto M.G."/>
            <person name="Kania S.A."/>
            <person name="Gerhold R.W."/>
            <person name="Richards J.E."/>
            <person name="Wolf T.M."/>
        </authorList>
    </citation>
    <scope>NUCLEOTIDE SEQUENCE</scope>
    <source>
        <strain evidence="1">MNPRO001-30</strain>
        <tissue evidence="1">Meninges</tissue>
    </source>
</reference>
<comment type="caution">
    <text evidence="1">The sequence shown here is derived from an EMBL/GenBank/DDBJ whole genome shotgun (WGS) entry which is preliminary data.</text>
</comment>
<gene>
    <name evidence="1" type="ORF">KIN20_010934</name>
</gene>
<name>A0AAD5QM54_PARTN</name>
<protein>
    <submittedName>
        <fullName evidence="1">Uncharacterized protein</fullName>
    </submittedName>
</protein>
<dbReference type="EMBL" id="JAHQIW010001967">
    <property type="protein sequence ID" value="KAJ1354115.1"/>
    <property type="molecule type" value="Genomic_DNA"/>
</dbReference>
<evidence type="ECO:0000313" key="2">
    <source>
        <dbReference type="Proteomes" id="UP001196413"/>
    </source>
</evidence>
<dbReference type="Proteomes" id="UP001196413">
    <property type="component" value="Unassembled WGS sequence"/>
</dbReference>
<organism evidence="1 2">
    <name type="scientific">Parelaphostrongylus tenuis</name>
    <name type="common">Meningeal worm</name>
    <dbReference type="NCBI Taxonomy" id="148309"/>
    <lineage>
        <taxon>Eukaryota</taxon>
        <taxon>Metazoa</taxon>
        <taxon>Ecdysozoa</taxon>
        <taxon>Nematoda</taxon>
        <taxon>Chromadorea</taxon>
        <taxon>Rhabditida</taxon>
        <taxon>Rhabditina</taxon>
        <taxon>Rhabditomorpha</taxon>
        <taxon>Strongyloidea</taxon>
        <taxon>Metastrongylidae</taxon>
        <taxon>Parelaphostrongylus</taxon>
    </lineage>
</organism>
<proteinExistence type="predicted"/>
<evidence type="ECO:0000313" key="1">
    <source>
        <dbReference type="EMBL" id="KAJ1354115.1"/>
    </source>
</evidence>
<sequence length="158" mass="17896">MVISTSLLESIQTKTYADSTVRKFNEVWCQGDDDECTTRVLRNSLWQIDFEVEEIANASSVIIAFLRYSARVASRRKVHNNPSVAVEVSRRACDSDEANETIKTRMQTQQYESSTRYGAKEMMTNAQHVCLEILFGKIDFEVEEIANASSVIIGKMAQ</sequence>